<comment type="caution">
    <text evidence="2">The sequence shown here is derived from an EMBL/GenBank/DDBJ whole genome shotgun (WGS) entry which is preliminary data.</text>
</comment>
<feature type="transmembrane region" description="Helical" evidence="1">
    <location>
        <begin position="153"/>
        <end position="174"/>
    </location>
</feature>
<keyword evidence="1" id="KW-0472">Membrane</keyword>
<proteinExistence type="predicted"/>
<gene>
    <name evidence="2" type="ORF">GCM10010411_26050</name>
</gene>
<name>A0ABP6BYP0_9ACTN</name>
<sequence length="209" mass="21820">MAPPQFSMYSPSPFPGDGGRIVEPVFGAGRADDPGFAASLRSGTLLGRLRTMMLVLLVAPVLIAAITPLIVKDGQGRMGDAPWWFYVPLAAGALLAVLAGPRAPRPMAAGQPPAQAVQTSLLQFRQALLLRFALAEGVILLGLPLAMIGHSELLFAAGFVLGYPLLIWLALPTAGTVDGIRRRLESSGAESHLWAGLLAKAPRGEAPAA</sequence>
<protein>
    <submittedName>
        <fullName evidence="2">Uncharacterized protein</fullName>
    </submittedName>
</protein>
<keyword evidence="1" id="KW-1133">Transmembrane helix</keyword>
<keyword evidence="3" id="KW-1185">Reference proteome</keyword>
<reference evidence="3" key="1">
    <citation type="journal article" date="2019" name="Int. J. Syst. Evol. Microbiol.">
        <title>The Global Catalogue of Microorganisms (GCM) 10K type strain sequencing project: providing services to taxonomists for standard genome sequencing and annotation.</title>
        <authorList>
            <consortium name="The Broad Institute Genomics Platform"/>
            <consortium name="The Broad Institute Genome Sequencing Center for Infectious Disease"/>
            <person name="Wu L."/>
            <person name="Ma J."/>
        </authorList>
    </citation>
    <scope>NUCLEOTIDE SEQUENCE [LARGE SCALE GENOMIC DNA]</scope>
    <source>
        <strain evidence="3">JCM 6833</strain>
    </source>
</reference>
<evidence type="ECO:0000313" key="3">
    <source>
        <dbReference type="Proteomes" id="UP001501509"/>
    </source>
</evidence>
<dbReference type="RefSeq" id="WP_344540760.1">
    <property type="nucleotide sequence ID" value="NZ_BAAATD010000003.1"/>
</dbReference>
<dbReference type="Proteomes" id="UP001501509">
    <property type="component" value="Unassembled WGS sequence"/>
</dbReference>
<evidence type="ECO:0000313" key="2">
    <source>
        <dbReference type="EMBL" id="GAA2591871.1"/>
    </source>
</evidence>
<accession>A0ABP6BYP0</accession>
<feature type="transmembrane region" description="Helical" evidence="1">
    <location>
        <begin position="83"/>
        <end position="100"/>
    </location>
</feature>
<organism evidence="2 3">
    <name type="scientific">Actinomadura fulvescens</name>
    <dbReference type="NCBI Taxonomy" id="46160"/>
    <lineage>
        <taxon>Bacteria</taxon>
        <taxon>Bacillati</taxon>
        <taxon>Actinomycetota</taxon>
        <taxon>Actinomycetes</taxon>
        <taxon>Streptosporangiales</taxon>
        <taxon>Thermomonosporaceae</taxon>
        <taxon>Actinomadura</taxon>
    </lineage>
</organism>
<evidence type="ECO:0000256" key="1">
    <source>
        <dbReference type="SAM" id="Phobius"/>
    </source>
</evidence>
<keyword evidence="1" id="KW-0812">Transmembrane</keyword>
<dbReference type="EMBL" id="BAAATD010000003">
    <property type="protein sequence ID" value="GAA2591871.1"/>
    <property type="molecule type" value="Genomic_DNA"/>
</dbReference>
<feature type="transmembrane region" description="Helical" evidence="1">
    <location>
        <begin position="51"/>
        <end position="71"/>
    </location>
</feature>
<feature type="transmembrane region" description="Helical" evidence="1">
    <location>
        <begin position="128"/>
        <end position="147"/>
    </location>
</feature>